<dbReference type="AlphaFoldDB" id="A0A2G9HC79"/>
<reference evidence="2" key="1">
    <citation type="journal article" date="2018" name="Gigascience">
        <title>Genome assembly of the Pink Ipe (Handroanthus impetiginosus, Bignoniaceae), a highly valued, ecologically keystone Neotropical timber forest tree.</title>
        <authorList>
            <person name="Silva-Junior O.B."/>
            <person name="Grattapaglia D."/>
            <person name="Novaes E."/>
            <person name="Collevatti R.G."/>
        </authorList>
    </citation>
    <scope>NUCLEOTIDE SEQUENCE [LARGE SCALE GENOMIC DNA]</scope>
    <source>
        <strain evidence="2">cv. UFG-1</strain>
    </source>
</reference>
<organism evidence="1 2">
    <name type="scientific">Handroanthus impetiginosus</name>
    <dbReference type="NCBI Taxonomy" id="429701"/>
    <lineage>
        <taxon>Eukaryota</taxon>
        <taxon>Viridiplantae</taxon>
        <taxon>Streptophyta</taxon>
        <taxon>Embryophyta</taxon>
        <taxon>Tracheophyta</taxon>
        <taxon>Spermatophyta</taxon>
        <taxon>Magnoliopsida</taxon>
        <taxon>eudicotyledons</taxon>
        <taxon>Gunneridae</taxon>
        <taxon>Pentapetalae</taxon>
        <taxon>asterids</taxon>
        <taxon>lamiids</taxon>
        <taxon>Lamiales</taxon>
        <taxon>Bignoniaceae</taxon>
        <taxon>Crescentiina</taxon>
        <taxon>Tabebuia alliance</taxon>
        <taxon>Handroanthus</taxon>
    </lineage>
</organism>
<sequence>MVCIGGNIRISDSLQLRKKNSTEVPHSHKFATICVLCSFVNHCLGEKIRFRCPELT</sequence>
<proteinExistence type="predicted"/>
<dbReference type="EMBL" id="NKXS01002148">
    <property type="protein sequence ID" value="PIN15108.1"/>
    <property type="molecule type" value="Genomic_DNA"/>
</dbReference>
<evidence type="ECO:0000313" key="1">
    <source>
        <dbReference type="EMBL" id="PIN15108.1"/>
    </source>
</evidence>
<accession>A0A2G9HC79</accession>
<dbReference type="Proteomes" id="UP000231279">
    <property type="component" value="Unassembled WGS sequence"/>
</dbReference>
<protein>
    <submittedName>
        <fullName evidence="1">Uncharacterized protein</fullName>
    </submittedName>
</protein>
<gene>
    <name evidence="1" type="ORF">CDL12_12258</name>
</gene>
<comment type="caution">
    <text evidence="1">The sequence shown here is derived from an EMBL/GenBank/DDBJ whole genome shotgun (WGS) entry which is preliminary data.</text>
</comment>
<keyword evidence="2" id="KW-1185">Reference proteome</keyword>
<evidence type="ECO:0000313" key="2">
    <source>
        <dbReference type="Proteomes" id="UP000231279"/>
    </source>
</evidence>
<name>A0A2G9HC79_9LAMI</name>